<proteinExistence type="predicted"/>
<dbReference type="Proteomes" id="UP000499080">
    <property type="component" value="Unassembled WGS sequence"/>
</dbReference>
<reference evidence="1 2" key="1">
    <citation type="journal article" date="2019" name="Sci. Rep.">
        <title>Orb-weaving spider Araneus ventricosus genome elucidates the spidroin gene catalogue.</title>
        <authorList>
            <person name="Kono N."/>
            <person name="Nakamura H."/>
            <person name="Ohtoshi R."/>
            <person name="Moran D.A.P."/>
            <person name="Shinohara A."/>
            <person name="Yoshida Y."/>
            <person name="Fujiwara M."/>
            <person name="Mori M."/>
            <person name="Tomita M."/>
            <person name="Arakawa K."/>
        </authorList>
    </citation>
    <scope>NUCLEOTIDE SEQUENCE [LARGE SCALE GENOMIC DNA]</scope>
</reference>
<evidence type="ECO:0000313" key="2">
    <source>
        <dbReference type="Proteomes" id="UP000499080"/>
    </source>
</evidence>
<dbReference type="EMBL" id="BGPR01022663">
    <property type="protein sequence ID" value="GBN89183.1"/>
    <property type="molecule type" value="Genomic_DNA"/>
</dbReference>
<keyword evidence="2" id="KW-1185">Reference proteome</keyword>
<protein>
    <recommendedName>
        <fullName evidence="3">Histone-lysine N-methyltransferase SETMAR</fullName>
    </recommendedName>
</protein>
<dbReference type="GO" id="GO:0003676">
    <property type="term" value="F:nucleic acid binding"/>
    <property type="evidence" value="ECO:0007669"/>
    <property type="project" value="InterPro"/>
</dbReference>
<comment type="caution">
    <text evidence="1">The sequence shown here is derived from an EMBL/GenBank/DDBJ whole genome shotgun (WGS) entry which is preliminary data.</text>
</comment>
<dbReference type="PANTHER" id="PTHR46060:SF1">
    <property type="entry name" value="MARINER MOS1 TRANSPOSASE-LIKE PROTEIN"/>
    <property type="match status" value="1"/>
</dbReference>
<dbReference type="Gene3D" id="3.30.420.10">
    <property type="entry name" value="Ribonuclease H-like superfamily/Ribonuclease H"/>
    <property type="match status" value="1"/>
</dbReference>
<dbReference type="PANTHER" id="PTHR46060">
    <property type="entry name" value="MARINER MOS1 TRANSPOSASE-LIKE PROTEIN"/>
    <property type="match status" value="1"/>
</dbReference>
<evidence type="ECO:0008006" key="3">
    <source>
        <dbReference type="Google" id="ProtNLM"/>
    </source>
</evidence>
<dbReference type="InterPro" id="IPR036397">
    <property type="entry name" value="RNaseH_sf"/>
</dbReference>
<dbReference type="InterPro" id="IPR052709">
    <property type="entry name" value="Transposase-MT_Hybrid"/>
</dbReference>
<gene>
    <name evidence="1" type="ORF">AVEN_66370_1</name>
</gene>
<evidence type="ECO:0000313" key="1">
    <source>
        <dbReference type="EMBL" id="GBN89183.1"/>
    </source>
</evidence>
<dbReference type="OrthoDB" id="8190546at2759"/>
<dbReference type="AlphaFoldDB" id="A0A4Y2SN99"/>
<sequence length="215" mass="24613">MVVGTGGVEFVVLALCFSTTTLVPLRTQLLQRFGGSWEVFVHPAYSPDLAPSDYLLFQHLKRFLAKQHFPSDDDVQTDGCNRLARLRSPAADLFDTGVQNLVSRYDMYFNFCGSYVESDYHLFQHLKRFLAKQYFPSDDDDRLASLRSLAEDLLDTGVQKFVSRYDTCFNSCGSYVDKWLKECCIRFNKCFEVIMFCVSLHPPGNLLSGRTEYIS</sequence>
<organism evidence="1 2">
    <name type="scientific">Araneus ventricosus</name>
    <name type="common">Orbweaver spider</name>
    <name type="synonym">Epeira ventricosa</name>
    <dbReference type="NCBI Taxonomy" id="182803"/>
    <lineage>
        <taxon>Eukaryota</taxon>
        <taxon>Metazoa</taxon>
        <taxon>Ecdysozoa</taxon>
        <taxon>Arthropoda</taxon>
        <taxon>Chelicerata</taxon>
        <taxon>Arachnida</taxon>
        <taxon>Araneae</taxon>
        <taxon>Araneomorphae</taxon>
        <taxon>Entelegynae</taxon>
        <taxon>Araneoidea</taxon>
        <taxon>Araneidae</taxon>
        <taxon>Araneus</taxon>
    </lineage>
</organism>
<accession>A0A4Y2SN99</accession>
<name>A0A4Y2SN99_ARAVE</name>